<feature type="transmembrane region" description="Helical" evidence="2">
    <location>
        <begin position="173"/>
        <end position="190"/>
    </location>
</feature>
<organism evidence="4 5">
    <name type="scientific">Micractinium conductrix</name>
    <dbReference type="NCBI Taxonomy" id="554055"/>
    <lineage>
        <taxon>Eukaryota</taxon>
        <taxon>Viridiplantae</taxon>
        <taxon>Chlorophyta</taxon>
        <taxon>core chlorophytes</taxon>
        <taxon>Trebouxiophyceae</taxon>
        <taxon>Chlorellales</taxon>
        <taxon>Chlorellaceae</taxon>
        <taxon>Chlorella clade</taxon>
        <taxon>Micractinium</taxon>
    </lineage>
</organism>
<evidence type="ECO:0000313" key="5">
    <source>
        <dbReference type="Proteomes" id="UP000239649"/>
    </source>
</evidence>
<evidence type="ECO:0000313" key="4">
    <source>
        <dbReference type="EMBL" id="PSC76025.1"/>
    </source>
</evidence>
<dbReference type="Proteomes" id="UP000239649">
    <property type="component" value="Unassembled WGS sequence"/>
</dbReference>
<gene>
    <name evidence="4" type="primary">g827</name>
    <name evidence="4" type="ORF">C2E20_0827</name>
</gene>
<dbReference type="AlphaFoldDB" id="A0A2P6VPP5"/>
<evidence type="ECO:0000256" key="1">
    <source>
        <dbReference type="SAM" id="MobiDB-lite"/>
    </source>
</evidence>
<dbReference type="OrthoDB" id="1470350at2759"/>
<dbReference type="Pfam" id="PF00487">
    <property type="entry name" value="FA_desaturase"/>
    <property type="match status" value="1"/>
</dbReference>
<comment type="caution">
    <text evidence="4">The sequence shown here is derived from an EMBL/GenBank/DDBJ whole genome shotgun (WGS) entry which is preliminary data.</text>
</comment>
<feature type="transmembrane region" description="Helical" evidence="2">
    <location>
        <begin position="142"/>
        <end position="161"/>
    </location>
</feature>
<evidence type="ECO:0000256" key="2">
    <source>
        <dbReference type="SAM" id="Phobius"/>
    </source>
</evidence>
<proteinExistence type="predicted"/>
<feature type="compositionally biased region" description="Gly residues" evidence="1">
    <location>
        <begin position="17"/>
        <end position="34"/>
    </location>
</feature>
<evidence type="ECO:0000259" key="3">
    <source>
        <dbReference type="Pfam" id="PF00487"/>
    </source>
</evidence>
<accession>A0A2P6VPP5</accession>
<feature type="transmembrane region" description="Helical" evidence="2">
    <location>
        <begin position="108"/>
        <end position="130"/>
    </location>
</feature>
<keyword evidence="2" id="KW-1133">Transmembrane helix</keyword>
<feature type="domain" description="Fatty acid desaturase" evidence="3">
    <location>
        <begin position="147"/>
        <end position="371"/>
    </location>
</feature>
<reference evidence="4 5" key="1">
    <citation type="journal article" date="2018" name="Plant J.">
        <title>Genome sequences of Chlorella sorokiniana UTEX 1602 and Micractinium conductrix SAG 241.80: implications to maltose excretion by a green alga.</title>
        <authorList>
            <person name="Arriola M.B."/>
            <person name="Velmurugan N."/>
            <person name="Zhang Y."/>
            <person name="Plunkett M.H."/>
            <person name="Hondzo H."/>
            <person name="Barney B.M."/>
        </authorList>
    </citation>
    <scope>NUCLEOTIDE SEQUENCE [LARGE SCALE GENOMIC DNA]</scope>
    <source>
        <strain evidence="4 5">SAG 241.80</strain>
    </source>
</reference>
<keyword evidence="2" id="KW-0472">Membrane</keyword>
<dbReference type="PANTHER" id="PTHR36459:SF1">
    <property type="entry name" value="FATTY ACID DESATURASE DOMAIN-CONTAINING PROTEIN-RELATED"/>
    <property type="match status" value="1"/>
</dbReference>
<feature type="transmembrane region" description="Helical" evidence="2">
    <location>
        <begin position="281"/>
        <end position="300"/>
    </location>
</feature>
<dbReference type="InterPro" id="IPR005804">
    <property type="entry name" value="FA_desaturase_dom"/>
</dbReference>
<keyword evidence="2" id="KW-0812">Transmembrane</keyword>
<dbReference type="PANTHER" id="PTHR36459">
    <property type="entry name" value="ORF"/>
    <property type="match status" value="1"/>
</dbReference>
<feature type="transmembrane region" description="Helical" evidence="2">
    <location>
        <begin position="254"/>
        <end position="275"/>
    </location>
</feature>
<dbReference type="GO" id="GO:0006629">
    <property type="term" value="P:lipid metabolic process"/>
    <property type="evidence" value="ECO:0007669"/>
    <property type="project" value="InterPro"/>
</dbReference>
<feature type="region of interest" description="Disordered" evidence="1">
    <location>
        <begin position="1"/>
        <end position="59"/>
    </location>
</feature>
<dbReference type="STRING" id="554055.A0A2P6VPP5"/>
<dbReference type="EMBL" id="LHPF02000001">
    <property type="protein sequence ID" value="PSC76025.1"/>
    <property type="molecule type" value="Genomic_DNA"/>
</dbReference>
<feature type="compositionally biased region" description="Low complexity" evidence="1">
    <location>
        <begin position="35"/>
        <end position="45"/>
    </location>
</feature>
<sequence length="423" mass="45250">MRQRRTSEPAAPLGADEGAGTGGGGDTGDGGNTDVGGSSSASGSGTPVPGRTAAAGPSPLLHGPAAARLRAAAAADAAAPRRDFLFAPPSALHKPLAALLADPRDLPILFLFLNIALTTAPAAAALFALFPPASRPLPHLLGAAYLLVNSAAYLARFMLSLHFSQHRQLFRRGLWPLNLVAPVLLAPLFGVPSGMYHLHHCLMHHGGNNRAPIDASSTEPYQRDSPAAFLHYWLRFALGAWLEVPLRCLRYRRLGLLAASLAAELCYLAGAVAAWRANPRAALWVLALPYCVATLALMFGNWSQHIFVDPSAPRDSFRLTYNCVGVGDNAMTYNDGYHIVHHLNGRLHWTELPTRFAATLEAHAEHDALCFVGTSFFQIGAAVMAGQYGYLLRHLSRYSARLAAMDDAQLTALLKSRLAPIAR</sequence>
<protein>
    <submittedName>
        <fullName evidence="4">Fatty acid desaturase</fullName>
    </submittedName>
</protein>
<name>A0A2P6VPP5_9CHLO</name>
<keyword evidence="5" id="KW-1185">Reference proteome</keyword>